<keyword evidence="3" id="KW-1185">Reference proteome</keyword>
<evidence type="ECO:0000313" key="3">
    <source>
        <dbReference type="Proteomes" id="UP000735302"/>
    </source>
</evidence>
<sequence>MAPLCPPSTTWVARSLGPGESKGGEESNGKLPHKAVCQEQSGPYPWFPNAWTKRGTPFTLTDESVLNLAVTFSLIYRLY</sequence>
<feature type="region of interest" description="Disordered" evidence="1">
    <location>
        <begin position="1"/>
        <end position="32"/>
    </location>
</feature>
<dbReference type="AlphaFoldDB" id="A0AAV3ZS17"/>
<dbReference type="EMBL" id="BLXT01002742">
    <property type="protein sequence ID" value="GFN97326.1"/>
    <property type="molecule type" value="Genomic_DNA"/>
</dbReference>
<evidence type="ECO:0000313" key="2">
    <source>
        <dbReference type="EMBL" id="GFN97326.1"/>
    </source>
</evidence>
<name>A0AAV3ZS17_9GAST</name>
<comment type="caution">
    <text evidence="2">The sequence shown here is derived from an EMBL/GenBank/DDBJ whole genome shotgun (WGS) entry which is preliminary data.</text>
</comment>
<dbReference type="Proteomes" id="UP000735302">
    <property type="component" value="Unassembled WGS sequence"/>
</dbReference>
<reference evidence="2 3" key="1">
    <citation type="journal article" date="2021" name="Elife">
        <title>Chloroplast acquisition without the gene transfer in kleptoplastic sea slugs, Plakobranchus ocellatus.</title>
        <authorList>
            <person name="Maeda T."/>
            <person name="Takahashi S."/>
            <person name="Yoshida T."/>
            <person name="Shimamura S."/>
            <person name="Takaki Y."/>
            <person name="Nagai Y."/>
            <person name="Toyoda A."/>
            <person name="Suzuki Y."/>
            <person name="Arimoto A."/>
            <person name="Ishii H."/>
            <person name="Satoh N."/>
            <person name="Nishiyama T."/>
            <person name="Hasebe M."/>
            <person name="Maruyama T."/>
            <person name="Minagawa J."/>
            <person name="Obokata J."/>
            <person name="Shigenobu S."/>
        </authorList>
    </citation>
    <scope>NUCLEOTIDE SEQUENCE [LARGE SCALE GENOMIC DNA]</scope>
</reference>
<organism evidence="2 3">
    <name type="scientific">Plakobranchus ocellatus</name>
    <dbReference type="NCBI Taxonomy" id="259542"/>
    <lineage>
        <taxon>Eukaryota</taxon>
        <taxon>Metazoa</taxon>
        <taxon>Spiralia</taxon>
        <taxon>Lophotrochozoa</taxon>
        <taxon>Mollusca</taxon>
        <taxon>Gastropoda</taxon>
        <taxon>Heterobranchia</taxon>
        <taxon>Euthyneura</taxon>
        <taxon>Panpulmonata</taxon>
        <taxon>Sacoglossa</taxon>
        <taxon>Placobranchoidea</taxon>
        <taxon>Plakobranchidae</taxon>
        <taxon>Plakobranchus</taxon>
    </lineage>
</organism>
<gene>
    <name evidence="2" type="ORF">PoB_002383200</name>
</gene>
<proteinExistence type="predicted"/>
<accession>A0AAV3ZS17</accession>
<evidence type="ECO:0000256" key="1">
    <source>
        <dbReference type="SAM" id="MobiDB-lite"/>
    </source>
</evidence>
<protein>
    <submittedName>
        <fullName evidence="2">Uncharacterized protein</fullName>
    </submittedName>
</protein>